<evidence type="ECO:0000256" key="9">
    <source>
        <dbReference type="SAM" id="Phobius"/>
    </source>
</evidence>
<keyword evidence="6 9" id="KW-1133">Transmembrane helix</keyword>
<dbReference type="InterPro" id="IPR029020">
    <property type="entry name" value="Ammonium/urea_transptr"/>
</dbReference>
<feature type="transmembrane region" description="Helical" evidence="9">
    <location>
        <begin position="255"/>
        <end position="275"/>
    </location>
</feature>
<name>A0A3B1BI90_9ZZZZ</name>
<evidence type="ECO:0000256" key="6">
    <source>
        <dbReference type="ARBA" id="ARBA00022989"/>
    </source>
</evidence>
<gene>
    <name evidence="11" type="ORF">MNBD_GAMMA26-1335</name>
</gene>
<dbReference type="PANTHER" id="PTHR43029:SF10">
    <property type="entry name" value="AMMONIUM TRANSPORTER MEP2"/>
    <property type="match status" value="1"/>
</dbReference>
<feature type="transmembrane region" description="Helical" evidence="9">
    <location>
        <begin position="155"/>
        <end position="177"/>
    </location>
</feature>
<sequence>MAQYVRKFLAVAFLSCICSATVYAADTAPAIDGADTAWVLISSALVMLMIPGLALFYAGMVRQKNVLNTIMYSFAALAVISIQWAIMGYSFAFAPDVGGIIGSLKWLGLSGVGAEPGPYAETIPHSSFMIFQMMFAIITPAIISGAVAERMKFSAYLIFILIWSTIVYAPICHWVWGGGWIGSLGALDFAGGTVVHISSGVSALAAAIVLGKRRGYGRDHMPPHNLPMTLMGAGLLWFGWFGFNAGSALTSGSLASSAFVATQLAAAAGIVGWLWIEWKQRGKPTVLGAATGAVAGLVAITPAAGFVGPMSSIVIGLGSGIICYMAISLIKPMLDYDDSLDAFGIHGVGGAWGALATGLFASTAINAGGADGLFFGDMTLLFKQIASILGTGIYAFGVTYVMLIVLDPIIGLRVTEEEEQIGIDLSEHGEAGYTR</sequence>
<dbReference type="NCBIfam" id="TIGR00836">
    <property type="entry name" value="amt"/>
    <property type="match status" value="1"/>
</dbReference>
<evidence type="ECO:0000256" key="2">
    <source>
        <dbReference type="ARBA" id="ARBA00005887"/>
    </source>
</evidence>
<feature type="domain" description="Ammonium transporter AmtB-like" evidence="10">
    <location>
        <begin position="37"/>
        <end position="433"/>
    </location>
</feature>
<feature type="transmembrane region" description="Helical" evidence="9">
    <location>
        <begin position="313"/>
        <end position="330"/>
    </location>
</feature>
<dbReference type="Pfam" id="PF00909">
    <property type="entry name" value="Ammonium_transp"/>
    <property type="match status" value="1"/>
</dbReference>
<proteinExistence type="inferred from homology"/>
<dbReference type="PANTHER" id="PTHR43029">
    <property type="entry name" value="AMMONIUM TRANSPORTER MEP2"/>
    <property type="match status" value="1"/>
</dbReference>
<dbReference type="SUPFAM" id="SSF111352">
    <property type="entry name" value="Ammonium transporter"/>
    <property type="match status" value="1"/>
</dbReference>
<evidence type="ECO:0000313" key="11">
    <source>
        <dbReference type="EMBL" id="VAX11128.1"/>
    </source>
</evidence>
<evidence type="ECO:0000259" key="10">
    <source>
        <dbReference type="Pfam" id="PF00909"/>
    </source>
</evidence>
<dbReference type="GO" id="GO:0005886">
    <property type="term" value="C:plasma membrane"/>
    <property type="evidence" value="ECO:0007669"/>
    <property type="project" value="UniProtKB-SubCell"/>
</dbReference>
<protein>
    <submittedName>
        <fullName evidence="11">Ammonium transporter</fullName>
    </submittedName>
</protein>
<comment type="similarity">
    <text evidence="2">Belongs to the ammonia transporter channel (TC 1.A.11.2) family.</text>
</comment>
<dbReference type="InterPro" id="IPR018047">
    <property type="entry name" value="Ammonium_transpt_CS"/>
</dbReference>
<dbReference type="FunFam" id="1.10.3430.10:FF:000007">
    <property type="entry name" value="Ammonium transporter"/>
    <property type="match status" value="1"/>
</dbReference>
<keyword evidence="8" id="KW-0924">Ammonia transport</keyword>
<dbReference type="InterPro" id="IPR024041">
    <property type="entry name" value="NH4_transpt_AmtB-like_dom"/>
</dbReference>
<feature type="transmembrane region" description="Helical" evidence="9">
    <location>
        <begin position="287"/>
        <end position="307"/>
    </location>
</feature>
<dbReference type="Gene3D" id="1.10.3430.10">
    <property type="entry name" value="Ammonium transporter AmtB like domains"/>
    <property type="match status" value="1"/>
</dbReference>
<keyword evidence="4" id="KW-1003">Cell membrane</keyword>
<dbReference type="AlphaFoldDB" id="A0A3B1BI90"/>
<evidence type="ECO:0000256" key="3">
    <source>
        <dbReference type="ARBA" id="ARBA00022448"/>
    </source>
</evidence>
<evidence type="ECO:0000256" key="5">
    <source>
        <dbReference type="ARBA" id="ARBA00022692"/>
    </source>
</evidence>
<evidence type="ECO:0000256" key="1">
    <source>
        <dbReference type="ARBA" id="ARBA00004651"/>
    </source>
</evidence>
<organism evidence="11">
    <name type="scientific">hydrothermal vent metagenome</name>
    <dbReference type="NCBI Taxonomy" id="652676"/>
    <lineage>
        <taxon>unclassified sequences</taxon>
        <taxon>metagenomes</taxon>
        <taxon>ecological metagenomes</taxon>
    </lineage>
</organism>
<keyword evidence="5 9" id="KW-0812">Transmembrane</keyword>
<dbReference type="EMBL" id="UOFX01000081">
    <property type="protein sequence ID" value="VAX11128.1"/>
    <property type="molecule type" value="Genomic_DNA"/>
</dbReference>
<feature type="transmembrane region" description="Helical" evidence="9">
    <location>
        <begin position="385"/>
        <end position="406"/>
    </location>
</feature>
<feature type="transmembrane region" description="Helical" evidence="9">
    <location>
        <begin position="128"/>
        <end position="148"/>
    </location>
</feature>
<dbReference type="PROSITE" id="PS01219">
    <property type="entry name" value="AMMONIUM_TRANSP"/>
    <property type="match status" value="1"/>
</dbReference>
<dbReference type="InterPro" id="IPR001905">
    <property type="entry name" value="Ammonium_transpt"/>
</dbReference>
<comment type="subcellular location">
    <subcellularLocation>
        <location evidence="1">Cell membrane</location>
        <topology evidence="1">Multi-pass membrane protein</topology>
    </subcellularLocation>
</comment>
<feature type="transmembrane region" description="Helical" evidence="9">
    <location>
        <begin position="223"/>
        <end position="243"/>
    </location>
</feature>
<evidence type="ECO:0000256" key="7">
    <source>
        <dbReference type="ARBA" id="ARBA00023136"/>
    </source>
</evidence>
<evidence type="ECO:0000256" key="4">
    <source>
        <dbReference type="ARBA" id="ARBA00022475"/>
    </source>
</evidence>
<accession>A0A3B1BI90</accession>
<feature type="transmembrane region" description="Helical" evidence="9">
    <location>
        <begin position="70"/>
        <end position="94"/>
    </location>
</feature>
<keyword evidence="3" id="KW-0813">Transport</keyword>
<keyword evidence="7 9" id="KW-0472">Membrane</keyword>
<feature type="transmembrane region" description="Helical" evidence="9">
    <location>
        <begin position="189"/>
        <end position="211"/>
    </location>
</feature>
<reference evidence="11" key="1">
    <citation type="submission" date="2018-06" db="EMBL/GenBank/DDBJ databases">
        <authorList>
            <person name="Zhirakovskaya E."/>
        </authorList>
    </citation>
    <scope>NUCLEOTIDE SEQUENCE</scope>
</reference>
<dbReference type="GO" id="GO:0008519">
    <property type="term" value="F:ammonium channel activity"/>
    <property type="evidence" value="ECO:0007669"/>
    <property type="project" value="InterPro"/>
</dbReference>
<feature type="transmembrane region" description="Helical" evidence="9">
    <location>
        <begin position="40"/>
        <end position="58"/>
    </location>
</feature>
<evidence type="ECO:0000256" key="8">
    <source>
        <dbReference type="ARBA" id="ARBA00023177"/>
    </source>
</evidence>
<feature type="transmembrane region" description="Helical" evidence="9">
    <location>
        <begin position="342"/>
        <end position="365"/>
    </location>
</feature>